<dbReference type="KEGG" id="lmat:92513933"/>
<reference evidence="2" key="2">
    <citation type="journal article" date="2021" name="Sci. Data">
        <title>Chromosome-scale genome sequencing, assembly and annotation of six genomes from subfamily Leishmaniinae.</title>
        <authorList>
            <person name="Almutairi H."/>
            <person name="Urbaniak M.D."/>
            <person name="Bates M.D."/>
            <person name="Jariyapan N."/>
            <person name="Kwakye-Nuako G."/>
            <person name="Thomaz Soccol V."/>
            <person name="Al-Salem W.S."/>
            <person name="Dillon R.J."/>
            <person name="Bates P.A."/>
            <person name="Gatherer D."/>
        </authorList>
    </citation>
    <scope>NUCLEOTIDE SEQUENCE [LARGE SCALE GENOMIC DNA]</scope>
</reference>
<evidence type="ECO:0000313" key="1">
    <source>
        <dbReference type="EMBL" id="KAG5472489.1"/>
    </source>
</evidence>
<organism evidence="1 2">
    <name type="scientific">Leishmania martiniquensis</name>
    <dbReference type="NCBI Taxonomy" id="1580590"/>
    <lineage>
        <taxon>Eukaryota</taxon>
        <taxon>Discoba</taxon>
        <taxon>Euglenozoa</taxon>
        <taxon>Kinetoplastea</taxon>
        <taxon>Metakinetoplastina</taxon>
        <taxon>Trypanosomatida</taxon>
        <taxon>Trypanosomatidae</taxon>
        <taxon>Leishmaniinae</taxon>
        <taxon>Leishmania</taxon>
    </lineage>
</organism>
<comment type="caution">
    <text evidence="1">The sequence shown here is derived from an EMBL/GenBank/DDBJ whole genome shotgun (WGS) entry which is preliminary data.</text>
</comment>
<accession>A0A836KDP3</accession>
<dbReference type="GeneID" id="92513933"/>
<dbReference type="OrthoDB" id="263254at2759"/>
<dbReference type="EMBL" id="JAFEUZ010000030">
    <property type="protein sequence ID" value="KAG5472489.1"/>
    <property type="molecule type" value="Genomic_DNA"/>
</dbReference>
<dbReference type="SMR" id="A0A836KDP3"/>
<evidence type="ECO:0000313" key="2">
    <source>
        <dbReference type="Proteomes" id="UP000673552"/>
    </source>
</evidence>
<dbReference type="RefSeq" id="XP_067176789.1">
    <property type="nucleotide sequence ID" value="XM_067321421.1"/>
</dbReference>
<dbReference type="AlphaFoldDB" id="A0A836KDP3"/>
<name>A0A836KDP3_9TRYP</name>
<gene>
    <name evidence="1" type="ORF">LSCM1_03888</name>
</gene>
<dbReference type="Gene3D" id="3.80.10.10">
    <property type="entry name" value="Ribonuclease Inhibitor"/>
    <property type="match status" value="1"/>
</dbReference>
<protein>
    <submittedName>
        <fullName evidence="1">Uncharacterized protein</fullName>
    </submittedName>
</protein>
<dbReference type="Proteomes" id="UP000673552">
    <property type="component" value="Unassembled WGS sequence"/>
</dbReference>
<dbReference type="InterPro" id="IPR032675">
    <property type="entry name" value="LRR_dom_sf"/>
</dbReference>
<reference evidence="2" key="1">
    <citation type="journal article" date="2021" name="Microbiol. Resour. Announc.">
        <title>LGAAP: Leishmaniinae Genome Assembly and Annotation Pipeline.</title>
        <authorList>
            <person name="Almutairi H."/>
            <person name="Urbaniak M.D."/>
            <person name="Bates M.D."/>
            <person name="Jariyapan N."/>
            <person name="Kwakye-Nuako G."/>
            <person name="Thomaz-Soccol V."/>
            <person name="Al-Salem W.S."/>
            <person name="Dillon R.J."/>
            <person name="Bates P.A."/>
            <person name="Gatherer D."/>
        </authorList>
    </citation>
    <scope>NUCLEOTIDE SEQUENCE [LARGE SCALE GENOMIC DNA]</scope>
</reference>
<keyword evidence="2" id="KW-1185">Reference proteome</keyword>
<dbReference type="SUPFAM" id="SSF52047">
    <property type="entry name" value="RNI-like"/>
    <property type="match status" value="1"/>
</dbReference>
<sequence>MSLSRPVLDPQRRRVDLSDQRGGLTARVLESLRTFLRYNDRYVQLCVSDNILGSEAMAKLCTLIKRHPHLTALEAQHCDLQDKDFRFYVAPSIATMPHLTLLDLSRNPGLTDTSAEALARIFFDTDVETVRLVGTSLTAMGGRVIASAATNSTSLICCELPFTVGSTVLEDIEASMCRNRLHRATLRNAMAQYTRLRVSEGRLPAVPALKLAEANTMAPMKQLHSPESMLRTPLQPLAIDSGPHASDREADRQLRACIYRGRKHALKQAGAVLTQPSSSTSVVPAQEGSSSVFGTATTAAASFTAAAARSALSATQGGKFTPDLLDKATMWDWADPAISTTLHSLSLLDHQAQLLSLYRAASVVPAFKVQRHSRARAPKKATGVAAPLPHL</sequence>
<proteinExistence type="predicted"/>